<protein>
    <submittedName>
        <fullName evidence="1">Uncharacterized protein</fullName>
    </submittedName>
</protein>
<dbReference type="InterPro" id="IPR004320">
    <property type="entry name" value="BPS1_pln"/>
</dbReference>
<evidence type="ECO:0000313" key="1">
    <source>
        <dbReference type="EMBL" id="KAL3723659.1"/>
    </source>
</evidence>
<dbReference type="Proteomes" id="UP001634007">
    <property type="component" value="Unassembled WGS sequence"/>
</dbReference>
<sequence length="303" mass="33551">MASFSAKNNAKYSVRSISLPSRFHPATAKVDGELNKLKSWEASSTSSSGSIQAGILDLEELYISMDELLNMASTRQVLSCNQDKRFTDELLDGSVRLIDICGSAREILSSIKENVGVLRSTIRRRKGDSNIQAEITGYNNLRKKTKKDVKGLVSSLKKMEANFGASLLSVQNPADQHWLAVVRVLREVNFSSILIIQSLMSFLAPPTSKPKQIRWPLITKLMHKGTIACDGNQDDENEIECVDVTLSDLSKCLSRGGVGAERLQITNEQLVNLEVCIGSLEDDVERLFRHLIKTRASLLNILS</sequence>
<reference evidence="1 2" key="1">
    <citation type="submission" date="2024-11" db="EMBL/GenBank/DDBJ databases">
        <title>Chromosome-level genome assembly of Eucalyptus globulus Labill. provides insights into its genome evolution.</title>
        <authorList>
            <person name="Li X."/>
        </authorList>
    </citation>
    <scope>NUCLEOTIDE SEQUENCE [LARGE SCALE GENOMIC DNA]</scope>
    <source>
        <strain evidence="1">CL2024</strain>
        <tissue evidence="1">Fresh tender leaves</tissue>
    </source>
</reference>
<dbReference type="PANTHER" id="PTHR33070">
    <property type="entry name" value="OS06G0725500 PROTEIN"/>
    <property type="match status" value="1"/>
</dbReference>
<evidence type="ECO:0000313" key="2">
    <source>
        <dbReference type="Proteomes" id="UP001634007"/>
    </source>
</evidence>
<dbReference type="PANTHER" id="PTHR33070:SF109">
    <property type="entry name" value="DOMAIN PROTEIN, PUTATIVE (DUF241)-RELATED"/>
    <property type="match status" value="1"/>
</dbReference>
<dbReference type="AlphaFoldDB" id="A0ABD3J9U0"/>
<keyword evidence="2" id="KW-1185">Reference proteome</keyword>
<dbReference type="EMBL" id="JBJKBG010000009">
    <property type="protein sequence ID" value="KAL3723659.1"/>
    <property type="molecule type" value="Genomic_DNA"/>
</dbReference>
<comment type="caution">
    <text evidence="1">The sequence shown here is derived from an EMBL/GenBank/DDBJ whole genome shotgun (WGS) entry which is preliminary data.</text>
</comment>
<proteinExistence type="predicted"/>
<organism evidence="1 2">
    <name type="scientific">Eucalyptus globulus</name>
    <name type="common">Tasmanian blue gum</name>
    <dbReference type="NCBI Taxonomy" id="34317"/>
    <lineage>
        <taxon>Eukaryota</taxon>
        <taxon>Viridiplantae</taxon>
        <taxon>Streptophyta</taxon>
        <taxon>Embryophyta</taxon>
        <taxon>Tracheophyta</taxon>
        <taxon>Spermatophyta</taxon>
        <taxon>Magnoliopsida</taxon>
        <taxon>eudicotyledons</taxon>
        <taxon>Gunneridae</taxon>
        <taxon>Pentapetalae</taxon>
        <taxon>rosids</taxon>
        <taxon>malvids</taxon>
        <taxon>Myrtales</taxon>
        <taxon>Myrtaceae</taxon>
        <taxon>Myrtoideae</taxon>
        <taxon>Eucalypteae</taxon>
        <taxon>Eucalyptus</taxon>
    </lineage>
</organism>
<name>A0ABD3J9U0_EUCGL</name>
<gene>
    <name evidence="1" type="ORF">ACJRO7_035774</name>
</gene>
<accession>A0ABD3J9U0</accession>
<dbReference type="Pfam" id="PF03087">
    <property type="entry name" value="BPS1"/>
    <property type="match status" value="1"/>
</dbReference>